<feature type="compositionally biased region" description="Basic and acidic residues" evidence="2">
    <location>
        <begin position="554"/>
        <end position="569"/>
    </location>
</feature>
<comment type="caution">
    <text evidence="4">The sequence shown here is derived from an EMBL/GenBank/DDBJ whole genome shotgun (WGS) entry which is preliminary data.</text>
</comment>
<dbReference type="Gramene" id="KZM94094">
    <property type="protein sequence ID" value="KZM94094"/>
    <property type="gene ID" value="DCAR_017339"/>
</dbReference>
<feature type="compositionally biased region" description="Basic and acidic residues" evidence="2">
    <location>
        <begin position="616"/>
        <end position="631"/>
    </location>
</feature>
<feature type="domain" description="RRM" evidence="3">
    <location>
        <begin position="213"/>
        <end position="290"/>
    </location>
</feature>
<dbReference type="InterPro" id="IPR035979">
    <property type="entry name" value="RBD_domain_sf"/>
</dbReference>
<feature type="region of interest" description="Disordered" evidence="2">
    <location>
        <begin position="787"/>
        <end position="819"/>
    </location>
</feature>
<evidence type="ECO:0000259" key="3">
    <source>
        <dbReference type="PROSITE" id="PS50102"/>
    </source>
</evidence>
<feature type="compositionally biased region" description="Acidic residues" evidence="2">
    <location>
        <begin position="749"/>
        <end position="764"/>
    </location>
</feature>
<feature type="compositionally biased region" description="Polar residues" evidence="2">
    <location>
        <begin position="938"/>
        <end position="947"/>
    </location>
</feature>
<gene>
    <name evidence="4" type="ORF">DCAR_017339</name>
</gene>
<feature type="region of interest" description="Disordered" evidence="2">
    <location>
        <begin position="904"/>
        <end position="947"/>
    </location>
</feature>
<organism evidence="4">
    <name type="scientific">Daucus carota subsp. sativus</name>
    <name type="common">Carrot</name>
    <dbReference type="NCBI Taxonomy" id="79200"/>
    <lineage>
        <taxon>Eukaryota</taxon>
        <taxon>Viridiplantae</taxon>
        <taxon>Streptophyta</taxon>
        <taxon>Embryophyta</taxon>
        <taxon>Tracheophyta</taxon>
        <taxon>Spermatophyta</taxon>
        <taxon>Magnoliopsida</taxon>
        <taxon>eudicotyledons</taxon>
        <taxon>Gunneridae</taxon>
        <taxon>Pentapetalae</taxon>
        <taxon>asterids</taxon>
        <taxon>campanulids</taxon>
        <taxon>Apiales</taxon>
        <taxon>Apiaceae</taxon>
        <taxon>Apioideae</taxon>
        <taxon>Scandiceae</taxon>
        <taxon>Daucinae</taxon>
        <taxon>Daucus</taxon>
        <taxon>Daucus sect. Daucus</taxon>
    </lineage>
</organism>
<dbReference type="GO" id="GO:0003723">
    <property type="term" value="F:RNA binding"/>
    <property type="evidence" value="ECO:0007669"/>
    <property type="project" value="UniProtKB-UniRule"/>
</dbReference>
<dbReference type="Pfam" id="PF00076">
    <property type="entry name" value="RRM_1"/>
    <property type="match status" value="1"/>
</dbReference>
<feature type="compositionally biased region" description="Acidic residues" evidence="2">
    <location>
        <begin position="841"/>
        <end position="852"/>
    </location>
</feature>
<feature type="region of interest" description="Disordered" evidence="2">
    <location>
        <begin position="155"/>
        <end position="178"/>
    </location>
</feature>
<dbReference type="PROSITE" id="PS50102">
    <property type="entry name" value="RRM"/>
    <property type="match status" value="1"/>
</dbReference>
<evidence type="ECO:0000256" key="2">
    <source>
        <dbReference type="SAM" id="MobiDB-lite"/>
    </source>
</evidence>
<feature type="region of interest" description="Disordered" evidence="2">
    <location>
        <begin position="728"/>
        <end position="769"/>
    </location>
</feature>
<dbReference type="SUPFAM" id="SSF54928">
    <property type="entry name" value="RNA-binding domain, RBD"/>
    <property type="match status" value="1"/>
</dbReference>
<evidence type="ECO:0000256" key="1">
    <source>
        <dbReference type="PROSITE-ProRule" id="PRU00176"/>
    </source>
</evidence>
<proteinExistence type="predicted"/>
<feature type="compositionally biased region" description="Basic and acidic residues" evidence="2">
    <location>
        <begin position="590"/>
        <end position="608"/>
    </location>
</feature>
<dbReference type="SMART" id="SM00360">
    <property type="entry name" value="RRM"/>
    <property type="match status" value="1"/>
</dbReference>
<name>A0A164Y7L0_DAUCS</name>
<dbReference type="InterPro" id="IPR012677">
    <property type="entry name" value="Nucleotide-bd_a/b_plait_sf"/>
</dbReference>
<feature type="region of interest" description="Disordered" evidence="2">
    <location>
        <begin position="520"/>
        <end position="654"/>
    </location>
</feature>
<accession>A0A164Y7L0</accession>
<reference evidence="4" key="1">
    <citation type="journal article" date="2016" name="Nat. Genet.">
        <title>A high-quality carrot genome assembly provides new insights into carotenoid accumulation and asterid genome evolution.</title>
        <authorList>
            <person name="Iorizzo M."/>
            <person name="Ellison S."/>
            <person name="Senalik D."/>
            <person name="Zeng P."/>
            <person name="Satapoomin P."/>
            <person name="Huang J."/>
            <person name="Bowman M."/>
            <person name="Iovene M."/>
            <person name="Sanseverino W."/>
            <person name="Cavagnaro P."/>
            <person name="Yildiz M."/>
            <person name="Macko-Podgorni A."/>
            <person name="Moranska E."/>
            <person name="Grzebelus E."/>
            <person name="Grzebelus D."/>
            <person name="Ashrafi H."/>
            <person name="Zheng Z."/>
            <person name="Cheng S."/>
            <person name="Spooner D."/>
            <person name="Van Deynze A."/>
            <person name="Simon P."/>
        </authorList>
    </citation>
    <scope>NUCLEOTIDE SEQUENCE [LARGE SCALE GENOMIC DNA]</scope>
    <source>
        <tissue evidence="4">Leaf</tissue>
    </source>
</reference>
<dbReference type="InterPro" id="IPR000504">
    <property type="entry name" value="RRM_dom"/>
</dbReference>
<dbReference type="EMBL" id="LNRQ01000005">
    <property type="protein sequence ID" value="KZM94094.1"/>
    <property type="molecule type" value="Genomic_DNA"/>
</dbReference>
<feature type="region of interest" description="Disordered" evidence="2">
    <location>
        <begin position="841"/>
        <end position="862"/>
    </location>
</feature>
<dbReference type="AlphaFoldDB" id="A0A164Y7L0"/>
<dbReference type="Gene3D" id="3.30.70.330">
    <property type="match status" value="1"/>
</dbReference>
<feature type="compositionally biased region" description="Basic and acidic residues" evidence="2">
    <location>
        <begin position="155"/>
        <end position="176"/>
    </location>
</feature>
<keyword evidence="1" id="KW-0694">RNA-binding</keyword>
<dbReference type="CDD" id="cd00590">
    <property type="entry name" value="RRM_SF"/>
    <property type="match status" value="1"/>
</dbReference>
<feature type="compositionally biased region" description="Low complexity" evidence="2">
    <location>
        <begin position="634"/>
        <end position="644"/>
    </location>
</feature>
<sequence length="947" mass="107353">MAGRRSDYGETGGSEANLSKEETWRNLVRKARVDRQSITEDEVQELKDKVLKFWFLLDFYLLEAIQKGDVRWVDIAMARIEYLNKVVDQELVRKCLEGDEEALCQTHRFLMNEEWWERANNLDLKGLRMAMNHVHYNSLREHRVVKNMKAVLTRDKKDSGVQSNEEGKSGKDREQSYKNVLVENGEKKRWVRKERQILGNKEDVSQGRNQKNSMVFVHNLPEKSNSLEIWNFMRKWGRVLDCITPLRRDKFGKRFGFIKLQSILEAENFIRGVNGKLLDGNAIRAQFAHKQVSQDNKKGRREFKQARVELIDKRGERESLPCIPDKADRKTLGTVKLEVADHIPSSEVERSLVVSTWKESSIVEILNTIEALGYEGVLVRSLSSTKFLVTFPSSDSFLKLDQDLFGLGFLDCKPVSVEDLIIPRRLVLECLGLPITLWKFSNFAKVLEGIGNITAISRLLDENLAYRIPIIEVETKEMSEINRELAVEYEGKQIVVLLKEVGKIGIEDNIMEELREMELTDDHREVETQNISSSDDSETGSLYNIEEKQDEEVEISKQELVSKDKEATREQTLGNENVPDSEKYSQVTSGKDKHIGKDIVLSNEKENENASISVQKDLDKPQSSLEAKEESLEVASGTASSSVSGHEKVQTSSGSVKKAEECLLKLKLGRKRGRPPKRNTRKGRQPFALCSIGGQLNCQGGASEAEKIYESCLLMGLEGKVDRDEAIKRIAKSDDTDESDPEYKRSSETEESEDESFVPDEYGSDNEMNAIRENCKKFKQGLVDSMNIPDENVGEESEYDSENEILGSLSSSSEDENAKIGYDKGKAVEEEVPQSVWDILEEQGEDPTEEQGGEERLSFFTKIPKKKMPLMRGQETDEWEKSGKNYADFQEQLRGPTGYKAVFMPTPGHRRFQPPLSQQGGTPPVSTPPVNLLGGGTTTFNPSIESN</sequence>
<protein>
    <recommendedName>
        <fullName evidence="3">RRM domain-containing protein</fullName>
    </recommendedName>
</protein>
<evidence type="ECO:0000313" key="4">
    <source>
        <dbReference type="EMBL" id="KZM94094.1"/>
    </source>
</evidence>
<feature type="compositionally biased region" description="Acidic residues" evidence="2">
    <location>
        <begin position="792"/>
        <end position="803"/>
    </location>
</feature>
<feature type="compositionally biased region" description="Polar residues" evidence="2">
    <location>
        <begin position="528"/>
        <end position="542"/>
    </location>
</feature>